<keyword evidence="3" id="KW-1185">Reference proteome</keyword>
<dbReference type="SUPFAM" id="SSF51126">
    <property type="entry name" value="Pectin lyase-like"/>
    <property type="match status" value="1"/>
</dbReference>
<dbReference type="EMBL" id="JACJQL010000058">
    <property type="protein sequence ID" value="MBD2254582.1"/>
    <property type="molecule type" value="Genomic_DNA"/>
</dbReference>
<dbReference type="SMART" id="SM00912">
    <property type="entry name" value="Haemagg_act"/>
    <property type="match status" value="1"/>
</dbReference>
<evidence type="ECO:0000313" key="2">
    <source>
        <dbReference type="EMBL" id="MBD2254582.1"/>
    </source>
</evidence>
<name>A0ABR8BKG9_9NOSO</name>
<sequence length="113" mass="12167">MYFKDRSIVNPINNNIIEILNGRQEGSNLFHSFRDFSVPQGMEARFDLNNTSNITTIFSRVTGGNVSNIDGTISIVGNPSASLFLLNPAGIIFGQNAQLQIGGSFVGTTANSI</sequence>
<dbReference type="InterPro" id="IPR008638">
    <property type="entry name" value="FhaB/CdiA-like_TPS"/>
</dbReference>
<dbReference type="InterPro" id="IPR011050">
    <property type="entry name" value="Pectin_lyase_fold/virulence"/>
</dbReference>
<organism evidence="2 3">
    <name type="scientific">Nostoc parmelioides FACHB-3921</name>
    <dbReference type="NCBI Taxonomy" id="2692909"/>
    <lineage>
        <taxon>Bacteria</taxon>
        <taxon>Bacillati</taxon>
        <taxon>Cyanobacteriota</taxon>
        <taxon>Cyanophyceae</taxon>
        <taxon>Nostocales</taxon>
        <taxon>Nostocaceae</taxon>
        <taxon>Nostoc</taxon>
    </lineage>
</organism>
<dbReference type="NCBIfam" id="TIGR01901">
    <property type="entry name" value="adhes_NPXG"/>
    <property type="match status" value="1"/>
</dbReference>
<evidence type="ECO:0000259" key="1">
    <source>
        <dbReference type="SMART" id="SM00912"/>
    </source>
</evidence>
<comment type="caution">
    <text evidence="2">The sequence shown here is derived from an EMBL/GenBank/DDBJ whole genome shotgun (WGS) entry which is preliminary data.</text>
</comment>
<dbReference type="Gene3D" id="2.160.20.10">
    <property type="entry name" value="Single-stranded right-handed beta-helix, Pectin lyase-like"/>
    <property type="match status" value="1"/>
</dbReference>
<protein>
    <submittedName>
        <fullName evidence="2">Filamentous hemagglutinin N-terminal domain-containing protein</fullName>
    </submittedName>
</protein>
<dbReference type="Proteomes" id="UP000621307">
    <property type="component" value="Unassembled WGS sequence"/>
</dbReference>
<reference evidence="2 3" key="1">
    <citation type="journal article" date="2020" name="ISME J.">
        <title>Comparative genomics reveals insights into cyanobacterial evolution and habitat adaptation.</title>
        <authorList>
            <person name="Chen M.Y."/>
            <person name="Teng W.K."/>
            <person name="Zhao L."/>
            <person name="Hu C.X."/>
            <person name="Zhou Y.K."/>
            <person name="Han B.P."/>
            <person name="Song L.R."/>
            <person name="Shu W.S."/>
        </authorList>
    </citation>
    <scope>NUCLEOTIDE SEQUENCE [LARGE SCALE GENOMIC DNA]</scope>
    <source>
        <strain evidence="2 3">FACHB-3921</strain>
    </source>
</reference>
<feature type="domain" description="Filamentous haemagglutinin FhaB/tRNA nuclease CdiA-like TPS" evidence="1">
    <location>
        <begin position="6"/>
        <end position="113"/>
    </location>
</feature>
<accession>A0ABR8BKG9</accession>
<dbReference type="InterPro" id="IPR012334">
    <property type="entry name" value="Pectin_lyas_fold"/>
</dbReference>
<evidence type="ECO:0000313" key="3">
    <source>
        <dbReference type="Proteomes" id="UP000621307"/>
    </source>
</evidence>
<dbReference type="Pfam" id="PF05860">
    <property type="entry name" value="TPS"/>
    <property type="match status" value="1"/>
</dbReference>
<proteinExistence type="predicted"/>
<gene>
    <name evidence="2" type="ORF">H6G14_25400</name>
</gene>